<dbReference type="EMBL" id="LNCU01000040">
    <property type="protein sequence ID" value="KWV57748.1"/>
    <property type="molecule type" value="Genomic_DNA"/>
</dbReference>
<comment type="caution">
    <text evidence="12">Lacks conserved residue(s) required for the propagation of feature annotation.</text>
</comment>
<dbReference type="Pfam" id="PF00294">
    <property type="entry name" value="PfkB"/>
    <property type="match status" value="1"/>
</dbReference>
<comment type="catalytic activity">
    <reaction evidence="12">
        <text>D-ribose + ATP = D-ribose 5-phosphate + ADP + H(+)</text>
        <dbReference type="Rhea" id="RHEA:13697"/>
        <dbReference type="ChEBI" id="CHEBI:15378"/>
        <dbReference type="ChEBI" id="CHEBI:30616"/>
        <dbReference type="ChEBI" id="CHEBI:47013"/>
        <dbReference type="ChEBI" id="CHEBI:78346"/>
        <dbReference type="ChEBI" id="CHEBI:456216"/>
        <dbReference type="EC" id="2.7.1.15"/>
    </reaction>
</comment>
<comment type="subunit">
    <text evidence="12">Homodimer.</text>
</comment>
<feature type="binding site" evidence="12">
    <location>
        <position position="285"/>
    </location>
    <ligand>
        <name>K(+)</name>
        <dbReference type="ChEBI" id="CHEBI:29103"/>
    </ligand>
</feature>
<dbReference type="PRINTS" id="PR00990">
    <property type="entry name" value="RIBOKINASE"/>
</dbReference>
<dbReference type="InterPro" id="IPR002139">
    <property type="entry name" value="Ribo/fructo_kinase"/>
</dbReference>
<feature type="binding site" evidence="12">
    <location>
        <begin position="39"/>
        <end position="43"/>
    </location>
    <ligand>
        <name>substrate</name>
    </ligand>
</feature>
<dbReference type="HAMAP" id="MF_01987">
    <property type="entry name" value="Ribokinase"/>
    <property type="match status" value="1"/>
</dbReference>
<evidence type="ECO:0000256" key="4">
    <source>
        <dbReference type="ARBA" id="ARBA00022679"/>
    </source>
</evidence>
<keyword evidence="6 12" id="KW-0547">Nucleotide-binding</keyword>
<organism evidence="15 16">
    <name type="scientific">Bradyrhizobium macuxiense</name>
    <dbReference type="NCBI Taxonomy" id="1755647"/>
    <lineage>
        <taxon>Bacteria</taxon>
        <taxon>Pseudomonadati</taxon>
        <taxon>Pseudomonadota</taxon>
        <taxon>Alphaproteobacteria</taxon>
        <taxon>Hyphomicrobiales</taxon>
        <taxon>Nitrobacteraceae</taxon>
        <taxon>Bradyrhizobium</taxon>
    </lineage>
</organism>
<feature type="binding site" evidence="12">
    <location>
        <begin position="249"/>
        <end position="250"/>
    </location>
    <ligand>
        <name>ATP</name>
        <dbReference type="ChEBI" id="CHEBI:30616"/>
    </ligand>
</feature>
<evidence type="ECO:0000256" key="11">
    <source>
        <dbReference type="ARBA" id="ARBA00023277"/>
    </source>
</evidence>
<proteinExistence type="inferred from homology"/>
<evidence type="ECO:0000256" key="5">
    <source>
        <dbReference type="ARBA" id="ARBA00022723"/>
    </source>
</evidence>
<dbReference type="GO" id="GO:0046872">
    <property type="term" value="F:metal ion binding"/>
    <property type="evidence" value="ECO:0007669"/>
    <property type="project" value="UniProtKB-KW"/>
</dbReference>
<feature type="binding site" evidence="12">
    <location>
        <position position="274"/>
    </location>
    <ligand>
        <name>ATP</name>
        <dbReference type="ChEBI" id="CHEBI:30616"/>
    </ligand>
</feature>
<dbReference type="CDD" id="cd01174">
    <property type="entry name" value="ribokinase"/>
    <property type="match status" value="1"/>
</dbReference>
<keyword evidence="10 12" id="KW-0630">Potassium</keyword>
<dbReference type="EC" id="2.7.1.15" evidence="2 12"/>
<protein>
    <recommendedName>
        <fullName evidence="3 12">Ribokinase</fullName>
        <shortName evidence="12">RK</shortName>
        <ecNumber evidence="2 12">2.7.1.15</ecNumber>
    </recommendedName>
</protein>
<feature type="binding site" evidence="12">
    <location>
        <position position="283"/>
    </location>
    <ligand>
        <name>K(+)</name>
        <dbReference type="ChEBI" id="CHEBI:29103"/>
    </ligand>
</feature>
<keyword evidence="12" id="KW-0963">Cytoplasm</keyword>
<dbReference type="AlphaFoldDB" id="A0A109JZ62"/>
<dbReference type="GO" id="GO:0005524">
    <property type="term" value="F:ATP binding"/>
    <property type="evidence" value="ECO:0007669"/>
    <property type="project" value="UniProtKB-UniRule"/>
</dbReference>
<evidence type="ECO:0000256" key="3">
    <source>
        <dbReference type="ARBA" id="ARBA00016943"/>
    </source>
</evidence>
<dbReference type="RefSeq" id="WP_066504198.1">
    <property type="nucleotide sequence ID" value="NZ_LNCU01000040.1"/>
</dbReference>
<feature type="region of interest" description="Disordered" evidence="13">
    <location>
        <begin position="290"/>
        <end position="311"/>
    </location>
</feature>
<dbReference type="InterPro" id="IPR011611">
    <property type="entry name" value="PfkB_dom"/>
</dbReference>
<evidence type="ECO:0000256" key="6">
    <source>
        <dbReference type="ARBA" id="ARBA00022741"/>
    </source>
</evidence>
<dbReference type="NCBIfam" id="TIGR02152">
    <property type="entry name" value="D_ribokin_bact"/>
    <property type="match status" value="1"/>
</dbReference>
<evidence type="ECO:0000313" key="15">
    <source>
        <dbReference type="EMBL" id="KWV57748.1"/>
    </source>
</evidence>
<evidence type="ECO:0000259" key="14">
    <source>
        <dbReference type="Pfam" id="PF00294"/>
    </source>
</evidence>
<accession>A0A109JZ62</accession>
<comment type="function">
    <text evidence="12">Catalyzes the phosphorylation of ribose at O-5 in a reaction requiring ATP and magnesium. The resulting D-ribose-5-phosphate can then be used either for sythesis of nucleotides, histidine, and tryptophan, or as a component of the pentose phosphate pathway.</text>
</comment>
<feature type="binding site" evidence="12">
    <location>
        <position position="181"/>
    </location>
    <ligand>
        <name>ATP</name>
        <dbReference type="ChEBI" id="CHEBI:30616"/>
    </ligand>
</feature>
<sequence>MGRVFVAGSINMDVVATAERHPRVGETVAGEAVLYFPGGKGANQAVASAKLGVPTTLVGRLGTDAFGQELRTFLAAQGVDLAFVKDTADTHSGTAIITLANADNTIVVVPGANARVDADDVAAPVLGKGDVAVSQFEIPLPTIAAFFQRARAAGATTVLNPAPAKKADAALLDLVDILILNETELGYLTGTELRDRDAPARFAEAAGSLAQGKIVCVTLGKRGVLALVEGQSILVPGRAVKAVDTTGAGDCFVGALASQLAIDKPLRDALAYANVAASICVQRMGAAPSMPTAKEVEDTLSPRRPGEGRDP</sequence>
<reference evidence="15 16" key="1">
    <citation type="submission" date="2015-11" db="EMBL/GenBank/DDBJ databases">
        <title>Draft Genome Sequence of the Strain BR 10303 (Bradyrhizobium sp.) isolated from nodules of Centrolobium paraense.</title>
        <authorList>
            <person name="Zelli J.E."/>
            <person name="Simoes-Araujo J.L."/>
            <person name="Barauna A.C."/>
            <person name="Silva K."/>
        </authorList>
    </citation>
    <scope>NUCLEOTIDE SEQUENCE [LARGE SCALE GENOMIC DNA]</scope>
    <source>
        <strain evidence="15 16">BR 10303</strain>
    </source>
</reference>
<dbReference type="InterPro" id="IPR029056">
    <property type="entry name" value="Ribokinase-like"/>
</dbReference>
<gene>
    <name evidence="12" type="primary">rbsK</name>
    <name evidence="15" type="ORF">AS156_36645</name>
</gene>
<keyword evidence="5 12" id="KW-0479">Metal-binding</keyword>
<dbReference type="PANTHER" id="PTHR10584">
    <property type="entry name" value="SUGAR KINASE"/>
    <property type="match status" value="1"/>
</dbReference>
<evidence type="ECO:0000313" key="16">
    <source>
        <dbReference type="Proteomes" id="UP000057737"/>
    </source>
</evidence>
<evidence type="ECO:0000256" key="9">
    <source>
        <dbReference type="ARBA" id="ARBA00022842"/>
    </source>
</evidence>
<dbReference type="GO" id="GO:0005829">
    <property type="term" value="C:cytosol"/>
    <property type="evidence" value="ECO:0007669"/>
    <property type="project" value="TreeGrafter"/>
</dbReference>
<feature type="binding site" evidence="12">
    <location>
        <position position="280"/>
    </location>
    <ligand>
        <name>K(+)</name>
        <dbReference type="ChEBI" id="CHEBI:29103"/>
    </ligand>
</feature>
<feature type="active site" description="Proton acceptor" evidence="12">
    <location>
        <position position="250"/>
    </location>
</feature>
<comment type="cofactor">
    <cofactor evidence="12">
        <name>Mg(2+)</name>
        <dbReference type="ChEBI" id="CHEBI:18420"/>
    </cofactor>
    <text evidence="12">Requires a divalent cation, most likely magnesium in vivo, as an electrophilic catalyst to aid phosphoryl group transfer. It is the chelate of the metal and the nucleotide that is the actual substrate.</text>
</comment>
<comment type="subcellular location">
    <subcellularLocation>
        <location evidence="12">Cytoplasm</location>
    </subcellularLocation>
</comment>
<dbReference type="UniPathway" id="UPA00916">
    <property type="reaction ID" value="UER00889"/>
</dbReference>
<keyword evidence="11 12" id="KW-0119">Carbohydrate metabolism</keyword>
<dbReference type="PROSITE" id="PS00584">
    <property type="entry name" value="PFKB_KINASES_2"/>
    <property type="match status" value="1"/>
</dbReference>
<dbReference type="PROSITE" id="PS00583">
    <property type="entry name" value="PFKB_KINASES_1"/>
    <property type="match status" value="1"/>
</dbReference>
<dbReference type="Gene3D" id="3.40.1190.20">
    <property type="match status" value="1"/>
</dbReference>
<dbReference type="OrthoDB" id="9775849at2"/>
<comment type="similarity">
    <text evidence="12">Belongs to the carbohydrate kinase PfkB family. Ribokinase subfamily.</text>
</comment>
<evidence type="ECO:0000256" key="13">
    <source>
        <dbReference type="SAM" id="MobiDB-lite"/>
    </source>
</evidence>
<evidence type="ECO:0000256" key="10">
    <source>
        <dbReference type="ARBA" id="ARBA00022958"/>
    </source>
</evidence>
<dbReference type="Proteomes" id="UP000057737">
    <property type="component" value="Unassembled WGS sequence"/>
</dbReference>
<dbReference type="GO" id="GO:0004747">
    <property type="term" value="F:ribokinase activity"/>
    <property type="evidence" value="ECO:0007669"/>
    <property type="project" value="UniProtKB-UniRule"/>
</dbReference>
<keyword evidence="8 12" id="KW-0067">ATP-binding</keyword>
<comment type="caution">
    <text evidence="15">The sequence shown here is derived from an EMBL/GenBank/DDBJ whole genome shotgun (WGS) entry which is preliminary data.</text>
</comment>
<evidence type="ECO:0000256" key="1">
    <source>
        <dbReference type="ARBA" id="ARBA00005380"/>
    </source>
</evidence>
<feature type="domain" description="Carbohydrate kinase PfkB" evidence="14">
    <location>
        <begin position="3"/>
        <end position="292"/>
    </location>
</feature>
<comment type="pathway">
    <text evidence="12">Carbohydrate metabolism; D-ribose degradation; D-ribose 5-phosphate from beta-D-ribopyranose: step 2/2.</text>
</comment>
<evidence type="ECO:0000256" key="12">
    <source>
        <dbReference type="HAMAP-Rule" id="MF_01987"/>
    </source>
</evidence>
<comment type="similarity">
    <text evidence="1">Belongs to the carbohydrate kinase pfkB family.</text>
</comment>
<feature type="binding site" evidence="12">
    <location>
        <position position="244"/>
    </location>
    <ligand>
        <name>K(+)</name>
        <dbReference type="ChEBI" id="CHEBI:29103"/>
    </ligand>
</feature>
<keyword evidence="9 12" id="KW-0460">Magnesium</keyword>
<dbReference type="SUPFAM" id="SSF53613">
    <property type="entry name" value="Ribokinase-like"/>
    <property type="match status" value="1"/>
</dbReference>
<feature type="binding site" evidence="12">
    <location>
        <position position="289"/>
    </location>
    <ligand>
        <name>K(+)</name>
        <dbReference type="ChEBI" id="CHEBI:29103"/>
    </ligand>
</feature>
<keyword evidence="4 12" id="KW-0808">Transferase</keyword>
<comment type="activity regulation">
    <text evidence="12">Activated by a monovalent cation that binds near, but not in, the active site. The most likely occupant of the site in vivo is potassium. Ion binding induces a conformational change that may alter substrate affinity.</text>
</comment>
<dbReference type="PANTHER" id="PTHR10584:SF166">
    <property type="entry name" value="RIBOKINASE"/>
    <property type="match status" value="1"/>
</dbReference>
<name>A0A109JZ62_9BRAD</name>
<dbReference type="GO" id="GO:0019303">
    <property type="term" value="P:D-ribose catabolic process"/>
    <property type="evidence" value="ECO:0007669"/>
    <property type="project" value="UniProtKB-UniRule"/>
</dbReference>
<dbReference type="InterPro" id="IPR011877">
    <property type="entry name" value="Ribokinase"/>
</dbReference>
<feature type="compositionally biased region" description="Basic and acidic residues" evidence="13">
    <location>
        <begin position="294"/>
        <end position="311"/>
    </location>
</feature>
<dbReference type="InterPro" id="IPR002173">
    <property type="entry name" value="Carboh/pur_kinase_PfkB_CS"/>
</dbReference>
<feature type="binding site" evidence="12">
    <location>
        <position position="250"/>
    </location>
    <ligand>
        <name>substrate</name>
    </ligand>
</feature>
<keyword evidence="7 12" id="KW-0418">Kinase</keyword>
<evidence type="ECO:0000256" key="7">
    <source>
        <dbReference type="ARBA" id="ARBA00022777"/>
    </source>
</evidence>
<evidence type="ECO:0000256" key="8">
    <source>
        <dbReference type="ARBA" id="ARBA00022840"/>
    </source>
</evidence>
<keyword evidence="16" id="KW-1185">Reference proteome</keyword>
<evidence type="ECO:0000256" key="2">
    <source>
        <dbReference type="ARBA" id="ARBA00012035"/>
    </source>
</evidence>
<feature type="binding site" evidence="12">
    <location>
        <begin position="218"/>
        <end position="223"/>
    </location>
    <ligand>
        <name>ATP</name>
        <dbReference type="ChEBI" id="CHEBI:30616"/>
    </ligand>
</feature>
<feature type="binding site" evidence="12">
    <location>
        <position position="246"/>
    </location>
    <ligand>
        <name>K(+)</name>
        <dbReference type="ChEBI" id="CHEBI:29103"/>
    </ligand>
</feature>
<feature type="binding site" evidence="12">
    <location>
        <begin position="11"/>
        <end position="13"/>
    </location>
    <ligand>
        <name>substrate</name>
    </ligand>
</feature>
<feature type="binding site" evidence="12">
    <location>
        <position position="137"/>
    </location>
    <ligand>
        <name>substrate</name>
    </ligand>
</feature>